<sequence length="414" mass="47147">MTIVTTTSNPTTHQADSRLETIQNQFNNANPVIATSEYAFKETDLVVINEEGVKAAAHYIEGRMEAESYTPRTWRTHPLHICPPEPYSPSHPKTRECLDWIFLISSLNFSFLSERDGQEGRYGVEWREGWNTTDKQNVVHTGYWSLVAAIDRALDEGVPFTDPSFYSSEIKCPDSLVGHIFRAATQCKEGIPLLKERIAILRENGSILCKRFGGSFQTLYEAFQRRYNGHGTALQLVKMVTETFPSFRDEITYKGRKVYLWKRAQILVAETWAAFFPPHPSHAHPLFPGPNGPAIHELTMFADYRVPQILHHLRMLTYPPQLLKLLHSHATLAPGCREEVSIRAASIIAVEKVRKEIEDIRAKKGKAEELQVSSVLIDFYLWDLAKDVEMGKSRIGDVATAEIVPPHRTRSIWY</sequence>
<comment type="caution">
    <text evidence="1">The sequence shown here is derived from an EMBL/GenBank/DDBJ whole genome shotgun (WGS) entry which is preliminary data.</text>
</comment>
<reference evidence="1" key="1">
    <citation type="journal article" date="2021" name="Environ. Microbiol.">
        <title>Gene family expansions and transcriptome signatures uncover fungal adaptations to wood decay.</title>
        <authorList>
            <person name="Hage H."/>
            <person name="Miyauchi S."/>
            <person name="Viragh M."/>
            <person name="Drula E."/>
            <person name="Min B."/>
            <person name="Chaduli D."/>
            <person name="Navarro D."/>
            <person name="Favel A."/>
            <person name="Norest M."/>
            <person name="Lesage-Meessen L."/>
            <person name="Balint B."/>
            <person name="Merenyi Z."/>
            <person name="de Eugenio L."/>
            <person name="Morin E."/>
            <person name="Martinez A.T."/>
            <person name="Baldrian P."/>
            <person name="Stursova M."/>
            <person name="Martinez M.J."/>
            <person name="Novotny C."/>
            <person name="Magnuson J.K."/>
            <person name="Spatafora J.W."/>
            <person name="Maurice S."/>
            <person name="Pangilinan J."/>
            <person name="Andreopoulos W."/>
            <person name="LaButti K."/>
            <person name="Hundley H."/>
            <person name="Na H."/>
            <person name="Kuo A."/>
            <person name="Barry K."/>
            <person name="Lipzen A."/>
            <person name="Henrissat B."/>
            <person name="Riley R."/>
            <person name="Ahrendt S."/>
            <person name="Nagy L.G."/>
            <person name="Grigoriev I.V."/>
            <person name="Martin F."/>
            <person name="Rosso M.N."/>
        </authorList>
    </citation>
    <scope>NUCLEOTIDE SEQUENCE</scope>
    <source>
        <strain evidence="1">CBS 384.51</strain>
    </source>
</reference>
<protein>
    <submittedName>
        <fullName evidence="1">Uncharacterized protein</fullName>
    </submittedName>
</protein>
<name>A0ACB8TYB9_9APHY</name>
<organism evidence="1 2">
    <name type="scientific">Irpex rosettiformis</name>
    <dbReference type="NCBI Taxonomy" id="378272"/>
    <lineage>
        <taxon>Eukaryota</taxon>
        <taxon>Fungi</taxon>
        <taxon>Dikarya</taxon>
        <taxon>Basidiomycota</taxon>
        <taxon>Agaricomycotina</taxon>
        <taxon>Agaricomycetes</taxon>
        <taxon>Polyporales</taxon>
        <taxon>Irpicaceae</taxon>
        <taxon>Irpex</taxon>
    </lineage>
</organism>
<keyword evidence="2" id="KW-1185">Reference proteome</keyword>
<gene>
    <name evidence="1" type="ORF">BDY19DRAFT_321683</name>
</gene>
<evidence type="ECO:0000313" key="2">
    <source>
        <dbReference type="Proteomes" id="UP001055072"/>
    </source>
</evidence>
<accession>A0ACB8TYB9</accession>
<dbReference type="Proteomes" id="UP001055072">
    <property type="component" value="Unassembled WGS sequence"/>
</dbReference>
<dbReference type="EMBL" id="MU274920">
    <property type="protein sequence ID" value="KAI0087006.1"/>
    <property type="molecule type" value="Genomic_DNA"/>
</dbReference>
<evidence type="ECO:0000313" key="1">
    <source>
        <dbReference type="EMBL" id="KAI0087006.1"/>
    </source>
</evidence>
<proteinExistence type="predicted"/>